<protein>
    <submittedName>
        <fullName evidence="1">DUF4398 domain-containing protein</fullName>
    </submittedName>
</protein>
<dbReference type="Proteomes" id="UP000648984">
    <property type="component" value="Unassembled WGS sequence"/>
</dbReference>
<dbReference type="InterPro" id="IPR047780">
    <property type="entry name" value="TssQ-like"/>
</dbReference>
<dbReference type="RefSeq" id="WP_211163327.1">
    <property type="nucleotide sequence ID" value="NZ_WTVQ01000079.1"/>
</dbReference>
<dbReference type="EMBL" id="WTVQ01000079">
    <property type="protein sequence ID" value="NMG77649.1"/>
    <property type="molecule type" value="Genomic_DNA"/>
</dbReference>
<dbReference type="Gene3D" id="1.25.40.10">
    <property type="entry name" value="Tetratricopeptide repeat domain"/>
    <property type="match status" value="1"/>
</dbReference>
<gene>
    <name evidence="1" type="ORF">GPA25_23130</name>
</gene>
<dbReference type="InterPro" id="IPR011990">
    <property type="entry name" value="TPR-like_helical_dom_sf"/>
</dbReference>
<evidence type="ECO:0000313" key="1">
    <source>
        <dbReference type="EMBL" id="NMG77649.1"/>
    </source>
</evidence>
<name>A0ABX1QGZ2_9RHOO</name>
<reference evidence="1 2" key="1">
    <citation type="submission" date="2019-12" db="EMBL/GenBank/DDBJ databases">
        <title>Comparative genomics gives insights into the taxonomy of the Azoarcus-Aromatoleum group and reveals separate origins of nif in the plant-associated Azoarcus and non-plant-associated Aromatoleum sub-groups.</title>
        <authorList>
            <person name="Lafos M."/>
            <person name="Maluk M."/>
            <person name="Batista M."/>
            <person name="Junghare M."/>
            <person name="Carmona M."/>
            <person name="Faoro H."/>
            <person name="Cruz L.M."/>
            <person name="Battistoni F."/>
            <person name="De Souza E."/>
            <person name="Pedrosa F."/>
            <person name="Chen W.-M."/>
            <person name="Poole P.S."/>
            <person name="Dixon R.A."/>
            <person name="James E.K."/>
        </authorList>
    </citation>
    <scope>NUCLEOTIDE SEQUENCE [LARGE SCALE GENOMIC DNA]</scope>
    <source>
        <strain evidence="1 2">22Lin</strain>
    </source>
</reference>
<dbReference type="SUPFAM" id="SSF48452">
    <property type="entry name" value="TPR-like"/>
    <property type="match status" value="1"/>
</dbReference>
<proteinExistence type="predicted"/>
<keyword evidence="2" id="KW-1185">Reference proteome</keyword>
<organism evidence="1 2">
    <name type="scientific">Aromatoleum diolicum</name>
    <dbReference type="NCBI Taxonomy" id="75796"/>
    <lineage>
        <taxon>Bacteria</taxon>
        <taxon>Pseudomonadati</taxon>
        <taxon>Pseudomonadota</taxon>
        <taxon>Betaproteobacteria</taxon>
        <taxon>Rhodocyclales</taxon>
        <taxon>Rhodocyclaceae</taxon>
        <taxon>Aromatoleum</taxon>
    </lineage>
</organism>
<comment type="caution">
    <text evidence="1">The sequence shown here is derived from an EMBL/GenBank/DDBJ whole genome shotgun (WGS) entry which is preliminary data.</text>
</comment>
<evidence type="ECO:0000313" key="2">
    <source>
        <dbReference type="Proteomes" id="UP000648984"/>
    </source>
</evidence>
<accession>A0ABX1QGZ2</accession>
<dbReference type="NCBIfam" id="NF038027">
    <property type="entry name" value="TssQ_fam"/>
    <property type="match status" value="1"/>
</dbReference>
<sequence>MLSSLLVSGCVGSLPYEPVPFGTRAPTHFLDAAAALNTGVVLYESGRYDTSAVELNRALDLGLRTSAEIVRARKYLAFILCSTGNPTKCRSEFREALRIDPNFELDKAEGGHPMWGPVFIEVRKAFAARKR</sequence>